<name>A0A8S5LMJ4_9CAUD</name>
<evidence type="ECO:0000313" key="1">
    <source>
        <dbReference type="EMBL" id="DAD71072.1"/>
    </source>
</evidence>
<accession>A0A8S5LMJ4</accession>
<organism evidence="1">
    <name type="scientific">Podoviridae sp. ctiuS14</name>
    <dbReference type="NCBI Taxonomy" id="2827620"/>
    <lineage>
        <taxon>Viruses</taxon>
        <taxon>Duplodnaviria</taxon>
        <taxon>Heunggongvirae</taxon>
        <taxon>Uroviricota</taxon>
        <taxon>Caudoviricetes</taxon>
    </lineage>
</organism>
<dbReference type="EMBL" id="BK015876">
    <property type="protein sequence ID" value="DAD71072.1"/>
    <property type="molecule type" value="Genomic_DNA"/>
</dbReference>
<reference evidence="1" key="1">
    <citation type="journal article" date="2021" name="Proc. Natl. Acad. Sci. U.S.A.">
        <title>A Catalog of Tens of Thousands of Viruses from Human Metagenomes Reveals Hidden Associations with Chronic Diseases.</title>
        <authorList>
            <person name="Tisza M.J."/>
            <person name="Buck C.B."/>
        </authorList>
    </citation>
    <scope>NUCLEOTIDE SEQUENCE</scope>
    <source>
        <strain evidence="1">CtiuS14</strain>
    </source>
</reference>
<proteinExistence type="predicted"/>
<protein>
    <submittedName>
        <fullName evidence="1">Head to tail adaptor</fullName>
    </submittedName>
</protein>
<sequence>MNLTEVIDRIKNQTLPNVTNQKQMRDDKIVPLINEGLTSLHSMFLLNIEQAIILVPAFRHNFKIENKDPNVIMATHYKLAECEILLGGLRTKADQIAALLDFDRRLNRNVLLENETSDTSIFRIKGDQCLKILEVSDEKNTKYVINEDNVFATSQTTLYFPNCKEGDIIYVAYKPKPIKVIGEFDEHGYLTNGSEEVDLPETFIECLNAFVSLKVVSGIEGMKEFYPNLINNYNQELQKAREHQFALVENLQDTIRYQKGFL</sequence>